<dbReference type="Pfam" id="PF12840">
    <property type="entry name" value="HTH_20"/>
    <property type="match status" value="1"/>
</dbReference>
<evidence type="ECO:0000256" key="1">
    <source>
        <dbReference type="SAM" id="MobiDB-lite"/>
    </source>
</evidence>
<reference evidence="2 3" key="1">
    <citation type="submission" date="2020-03" db="EMBL/GenBank/DDBJ databases">
        <title>WGS of actinomycetes isolated from Thailand.</title>
        <authorList>
            <person name="Thawai C."/>
        </authorList>
    </citation>
    <scope>NUCLEOTIDE SEQUENCE [LARGE SCALE GENOMIC DNA]</scope>
    <source>
        <strain evidence="2 3">PRB2-1</strain>
    </source>
</reference>
<feature type="compositionally biased region" description="Low complexity" evidence="1">
    <location>
        <begin position="132"/>
        <end position="141"/>
    </location>
</feature>
<evidence type="ECO:0000313" key="3">
    <source>
        <dbReference type="Proteomes" id="UP000734511"/>
    </source>
</evidence>
<comment type="caution">
    <text evidence="2">The sequence shown here is derived from an EMBL/GenBank/DDBJ whole genome shotgun (WGS) entry which is preliminary data.</text>
</comment>
<dbReference type="RefSeq" id="WP_167984204.1">
    <property type="nucleotide sequence ID" value="NZ_JAATEJ010000014.1"/>
</dbReference>
<organism evidence="2 3">
    <name type="scientific">Actinacidiphila epipremni</name>
    <dbReference type="NCBI Taxonomy" id="2053013"/>
    <lineage>
        <taxon>Bacteria</taxon>
        <taxon>Bacillati</taxon>
        <taxon>Actinomycetota</taxon>
        <taxon>Actinomycetes</taxon>
        <taxon>Kitasatosporales</taxon>
        <taxon>Streptomycetaceae</taxon>
        <taxon>Actinacidiphila</taxon>
    </lineage>
</organism>
<evidence type="ECO:0000313" key="2">
    <source>
        <dbReference type="EMBL" id="NJP45338.1"/>
    </source>
</evidence>
<dbReference type="EMBL" id="JAATEJ010000014">
    <property type="protein sequence ID" value="NJP45338.1"/>
    <property type="molecule type" value="Genomic_DNA"/>
</dbReference>
<protein>
    <submittedName>
        <fullName evidence="2">Helix-turn-helix domain-containing protein</fullName>
    </submittedName>
</protein>
<feature type="region of interest" description="Disordered" evidence="1">
    <location>
        <begin position="54"/>
        <end position="74"/>
    </location>
</feature>
<sequence>MSEQATPRRRAVAEAVRAAGRPVDVTELARRLGVHANTVRFHLDALLAEGAVTRRTEPPSGRGRPRTVYAHVPGMDRSGPRGYLLLARLLVAHLTAQPRTAAEAAGHAWGAQLAAPPAVPSGGPPAEPPGGPSESPAGPGEAARRLADVLAGIGFAPDVESARRIRLRHCPFLELAEENGRVVCSVHLGLMRGALAAMGAPVTAARLEPFATADSCLAHLAPAGAPAEGADPR</sequence>
<dbReference type="InterPro" id="IPR036388">
    <property type="entry name" value="WH-like_DNA-bd_sf"/>
</dbReference>
<gene>
    <name evidence="2" type="ORF">HCN08_18305</name>
</gene>
<proteinExistence type="predicted"/>
<keyword evidence="3" id="KW-1185">Reference proteome</keyword>
<feature type="region of interest" description="Disordered" evidence="1">
    <location>
        <begin position="114"/>
        <end position="141"/>
    </location>
</feature>
<dbReference type="InterPro" id="IPR036390">
    <property type="entry name" value="WH_DNA-bd_sf"/>
</dbReference>
<accession>A0ABX0ZV27</accession>
<dbReference type="Proteomes" id="UP000734511">
    <property type="component" value="Unassembled WGS sequence"/>
</dbReference>
<dbReference type="Gene3D" id="1.10.10.10">
    <property type="entry name" value="Winged helix-like DNA-binding domain superfamily/Winged helix DNA-binding domain"/>
    <property type="match status" value="1"/>
</dbReference>
<feature type="compositionally biased region" description="Pro residues" evidence="1">
    <location>
        <begin position="117"/>
        <end position="131"/>
    </location>
</feature>
<name>A0ABX0ZV27_9ACTN</name>
<dbReference type="SUPFAM" id="SSF46785">
    <property type="entry name" value="Winged helix' DNA-binding domain"/>
    <property type="match status" value="1"/>
</dbReference>